<dbReference type="InterPro" id="IPR032807">
    <property type="entry name" value="GNVR"/>
</dbReference>
<dbReference type="AlphaFoldDB" id="A0A1B8RQA1"/>
<keyword evidence="6 7" id="KW-0472">Membrane</keyword>
<dbReference type="GO" id="GO:0004713">
    <property type="term" value="F:protein tyrosine kinase activity"/>
    <property type="evidence" value="ECO:0007669"/>
    <property type="project" value="TreeGrafter"/>
</dbReference>
<dbReference type="InterPro" id="IPR003856">
    <property type="entry name" value="LPS_length_determ_N"/>
</dbReference>
<name>A0A1B8RQA1_9CLOT</name>
<dbReference type="GO" id="GO:0005886">
    <property type="term" value="C:plasma membrane"/>
    <property type="evidence" value="ECO:0007669"/>
    <property type="project" value="UniProtKB-SubCell"/>
</dbReference>
<dbReference type="Proteomes" id="UP000092714">
    <property type="component" value="Unassembled WGS sequence"/>
</dbReference>
<evidence type="ECO:0000256" key="1">
    <source>
        <dbReference type="ARBA" id="ARBA00004651"/>
    </source>
</evidence>
<evidence type="ECO:0000256" key="5">
    <source>
        <dbReference type="ARBA" id="ARBA00022989"/>
    </source>
</evidence>
<evidence type="ECO:0000259" key="9">
    <source>
        <dbReference type="Pfam" id="PF13807"/>
    </source>
</evidence>
<evidence type="ECO:0000256" key="2">
    <source>
        <dbReference type="ARBA" id="ARBA00006683"/>
    </source>
</evidence>
<evidence type="ECO:0000259" key="8">
    <source>
        <dbReference type="Pfam" id="PF02706"/>
    </source>
</evidence>
<feature type="domain" description="Tyrosine-protein kinase G-rich" evidence="9">
    <location>
        <begin position="131"/>
        <end position="174"/>
    </location>
</feature>
<sequence>MIAIIVLVCLIVASVYSFFITKPVYKISTKLFIGKEVSDGASDYNSSEVQMYQKLMKTYAGIAKSDDVIQRALDRGDSNASAKSILSNLEVIAGNDDQFLTISLSTKEPGEGLKVLNNIIDEFIETSSKIYANGNVSIVTTPKYPESAISPNKKLNIAITFMIGVMCSVGLALLLEFMYNTAKSKEEIEEILGVSVLGILPEYTDEDKLDDFKSKRILGNKHLRNKKRRRKNKGEEYSRESYNDICGSV</sequence>
<dbReference type="Pfam" id="PF13807">
    <property type="entry name" value="GNVR"/>
    <property type="match status" value="1"/>
</dbReference>
<dbReference type="PANTHER" id="PTHR32309:SF13">
    <property type="entry name" value="FERRIC ENTEROBACTIN TRANSPORT PROTEIN FEPE"/>
    <property type="match status" value="1"/>
</dbReference>
<keyword evidence="5 7" id="KW-1133">Transmembrane helix</keyword>
<keyword evidence="11" id="KW-1185">Reference proteome</keyword>
<dbReference type="eggNOG" id="COG3944">
    <property type="taxonomic scope" value="Bacteria"/>
</dbReference>
<dbReference type="InterPro" id="IPR050445">
    <property type="entry name" value="Bact_polysacc_biosynth/exp"/>
</dbReference>
<keyword evidence="3" id="KW-1003">Cell membrane</keyword>
<feature type="domain" description="Polysaccharide chain length determinant N-terminal" evidence="8">
    <location>
        <begin position="1"/>
        <end position="73"/>
    </location>
</feature>
<evidence type="ECO:0000256" key="4">
    <source>
        <dbReference type="ARBA" id="ARBA00022692"/>
    </source>
</evidence>
<comment type="caution">
    <text evidence="10">The sequence shown here is derived from an EMBL/GenBank/DDBJ whole genome shotgun (WGS) entry which is preliminary data.</text>
</comment>
<dbReference type="PANTHER" id="PTHR32309">
    <property type="entry name" value="TYROSINE-PROTEIN KINASE"/>
    <property type="match status" value="1"/>
</dbReference>
<evidence type="ECO:0000256" key="7">
    <source>
        <dbReference type="SAM" id="Phobius"/>
    </source>
</evidence>
<accession>A0A1B8RQA1</accession>
<organism evidence="10 11">
    <name type="scientific">Clostridium paraputrificum</name>
    <dbReference type="NCBI Taxonomy" id="29363"/>
    <lineage>
        <taxon>Bacteria</taxon>
        <taxon>Bacillati</taxon>
        <taxon>Bacillota</taxon>
        <taxon>Clostridia</taxon>
        <taxon>Eubacteriales</taxon>
        <taxon>Clostridiaceae</taxon>
        <taxon>Clostridium</taxon>
    </lineage>
</organism>
<comment type="similarity">
    <text evidence="2">Belongs to the CpsC/CapA family.</text>
</comment>
<protein>
    <recommendedName>
        <fullName evidence="12">Capsular polysaccharide type 8 biosynthesis protein cap8A</fullName>
    </recommendedName>
</protein>
<dbReference type="EMBL" id="MAPZ01000019">
    <property type="protein sequence ID" value="OBY10956.1"/>
    <property type="molecule type" value="Genomic_DNA"/>
</dbReference>
<dbReference type="Pfam" id="PF02706">
    <property type="entry name" value="Wzz"/>
    <property type="match status" value="1"/>
</dbReference>
<evidence type="ECO:0008006" key="12">
    <source>
        <dbReference type="Google" id="ProtNLM"/>
    </source>
</evidence>
<gene>
    <name evidence="10" type="ORF">CP373A1_08390</name>
</gene>
<evidence type="ECO:0000256" key="6">
    <source>
        <dbReference type="ARBA" id="ARBA00023136"/>
    </source>
</evidence>
<keyword evidence="4 7" id="KW-0812">Transmembrane</keyword>
<evidence type="ECO:0000313" key="10">
    <source>
        <dbReference type="EMBL" id="OBY10956.1"/>
    </source>
</evidence>
<evidence type="ECO:0000313" key="11">
    <source>
        <dbReference type="Proteomes" id="UP000092714"/>
    </source>
</evidence>
<evidence type="ECO:0000256" key="3">
    <source>
        <dbReference type="ARBA" id="ARBA00022475"/>
    </source>
</evidence>
<feature type="transmembrane region" description="Helical" evidence="7">
    <location>
        <begin position="155"/>
        <end position="175"/>
    </location>
</feature>
<proteinExistence type="inferred from homology"/>
<reference evidence="10 11" key="1">
    <citation type="submission" date="2016-06" db="EMBL/GenBank/DDBJ databases">
        <authorList>
            <person name="Kjaerup R.B."/>
            <person name="Dalgaard T.S."/>
            <person name="Juul-Madsen H.R."/>
        </authorList>
    </citation>
    <scope>NUCLEOTIDE SEQUENCE [LARGE SCALE GENOMIC DNA]</scope>
    <source>
        <strain evidence="10 11">373-A1</strain>
    </source>
</reference>
<comment type="subcellular location">
    <subcellularLocation>
        <location evidence="1">Cell membrane</location>
        <topology evidence="1">Multi-pass membrane protein</topology>
    </subcellularLocation>
</comment>